<dbReference type="OrthoDB" id="2564696at2759"/>
<keyword evidence="2" id="KW-0812">Transmembrane</keyword>
<name>A0A5C3M8K4_9AGAR</name>
<proteinExistence type="predicted"/>
<feature type="region of interest" description="Disordered" evidence="1">
    <location>
        <begin position="566"/>
        <end position="649"/>
    </location>
</feature>
<feature type="transmembrane region" description="Helical" evidence="2">
    <location>
        <begin position="20"/>
        <end position="43"/>
    </location>
</feature>
<feature type="region of interest" description="Disordered" evidence="1">
    <location>
        <begin position="496"/>
        <end position="546"/>
    </location>
</feature>
<evidence type="ECO:0000256" key="1">
    <source>
        <dbReference type="SAM" id="MobiDB-lite"/>
    </source>
</evidence>
<protein>
    <submittedName>
        <fullName evidence="3">Uncharacterized protein</fullName>
    </submittedName>
</protein>
<dbReference type="AlphaFoldDB" id="A0A5C3M8K4"/>
<feature type="compositionally biased region" description="Basic and acidic residues" evidence="1">
    <location>
        <begin position="569"/>
        <end position="586"/>
    </location>
</feature>
<feature type="region of interest" description="Disordered" evidence="1">
    <location>
        <begin position="665"/>
        <end position="693"/>
    </location>
</feature>
<organism evidence="3 4">
    <name type="scientific">Crucibulum laeve</name>
    <dbReference type="NCBI Taxonomy" id="68775"/>
    <lineage>
        <taxon>Eukaryota</taxon>
        <taxon>Fungi</taxon>
        <taxon>Dikarya</taxon>
        <taxon>Basidiomycota</taxon>
        <taxon>Agaricomycotina</taxon>
        <taxon>Agaricomycetes</taxon>
        <taxon>Agaricomycetidae</taxon>
        <taxon>Agaricales</taxon>
        <taxon>Agaricineae</taxon>
        <taxon>Nidulariaceae</taxon>
        <taxon>Crucibulum</taxon>
    </lineage>
</organism>
<gene>
    <name evidence="3" type="ORF">BDQ12DRAFT_678762</name>
</gene>
<feature type="compositionally biased region" description="Low complexity" evidence="1">
    <location>
        <begin position="684"/>
        <end position="693"/>
    </location>
</feature>
<evidence type="ECO:0000313" key="3">
    <source>
        <dbReference type="EMBL" id="TFK41025.1"/>
    </source>
</evidence>
<accession>A0A5C3M8K4</accession>
<evidence type="ECO:0000313" key="4">
    <source>
        <dbReference type="Proteomes" id="UP000308652"/>
    </source>
</evidence>
<feature type="compositionally biased region" description="Polar residues" evidence="1">
    <location>
        <begin position="587"/>
        <end position="618"/>
    </location>
</feature>
<feature type="transmembrane region" description="Helical" evidence="2">
    <location>
        <begin position="52"/>
        <end position="74"/>
    </location>
</feature>
<dbReference type="Proteomes" id="UP000308652">
    <property type="component" value="Unassembled WGS sequence"/>
</dbReference>
<feature type="transmembrane region" description="Helical" evidence="2">
    <location>
        <begin position="94"/>
        <end position="117"/>
    </location>
</feature>
<feature type="region of interest" description="Disordered" evidence="1">
    <location>
        <begin position="724"/>
        <end position="769"/>
    </location>
</feature>
<dbReference type="EMBL" id="ML213595">
    <property type="protein sequence ID" value="TFK41025.1"/>
    <property type="molecule type" value="Genomic_DNA"/>
</dbReference>
<feature type="transmembrane region" description="Helical" evidence="2">
    <location>
        <begin position="222"/>
        <end position="246"/>
    </location>
</feature>
<keyword evidence="2" id="KW-1133">Transmembrane helix</keyword>
<evidence type="ECO:0000256" key="2">
    <source>
        <dbReference type="SAM" id="Phobius"/>
    </source>
</evidence>
<feature type="transmembrane region" description="Helical" evidence="2">
    <location>
        <begin position="148"/>
        <end position="173"/>
    </location>
</feature>
<keyword evidence="4" id="KW-1185">Reference proteome</keyword>
<dbReference type="STRING" id="68775.A0A5C3M8K4"/>
<feature type="compositionally biased region" description="Polar residues" evidence="1">
    <location>
        <begin position="505"/>
        <end position="545"/>
    </location>
</feature>
<feature type="transmembrane region" description="Helical" evidence="2">
    <location>
        <begin position="258"/>
        <end position="276"/>
    </location>
</feature>
<sequence length="769" mass="84524">MSDASVTAIPTLSDDSALEFIISDIPFFCIGLTAIAIFTFFLFMRQVSLLSVYLYTASLLGFIAAILDLSQILVRGRANVARGIGLEAVSGFLVARELFLALSIGFLYLYLWSFVALCPRGECRTRPDLLKMRYNAREHAHSASWKRWGILGMILQWTTLAASISIPLLQILWRIVSAQHTYGSLYIAESTIETVLSAIFILKLLLNIFLSPVTPRWLPLRMYIVPIVSLMLSAGLGVGNIVAFAFSESTLGRFLRAVEIYFLIVYSLIVTFYPVGHPLLRDERPQSVDVTMDNQPEKSRPPSILIQRHSGESQQQPAYLELTQPPRTSTLTSWIMPRRFSRRPEIVDPDPELGLPSAVPHILNDNPKKINSYLSGDRPRSSALVLDTSISPAVRPSERPVTEVSLSYYTMERLSQNLTPIPIYETPDRETDSPVYGLEGIILRRDMQEKQPSEPQHNRSQNDSLTSFDELLRQQTELDQSIAALRLFSPQSTQIPAVDKPAIQSRPSINPQDGSQNRSLSTVTSTSTGQKPESASGRSEFSLSNFPEPPAVVDNVEASPSRFLAKASDVPRARPLQEDSPKDNDHQQSIGNVSLVAPSSSRFGGTPKSDSGGTQYDVTSFIGDLSDPSDKTELNGEEPLESKTVPRAPVLTSTLRPMILPSIVSPRLSPTQGLSGTPLALKDNNGSLSSSRESNSIVLRPFLLGTSSPAINSPLSTTMVPIGSRRARGGSNARRPAISVPRLTLQENENPGAFERPRPPPLRLGIAES</sequence>
<reference evidence="3 4" key="1">
    <citation type="journal article" date="2019" name="Nat. Ecol. Evol.">
        <title>Megaphylogeny resolves global patterns of mushroom evolution.</title>
        <authorList>
            <person name="Varga T."/>
            <person name="Krizsan K."/>
            <person name="Foldi C."/>
            <person name="Dima B."/>
            <person name="Sanchez-Garcia M."/>
            <person name="Sanchez-Ramirez S."/>
            <person name="Szollosi G.J."/>
            <person name="Szarkandi J.G."/>
            <person name="Papp V."/>
            <person name="Albert L."/>
            <person name="Andreopoulos W."/>
            <person name="Angelini C."/>
            <person name="Antonin V."/>
            <person name="Barry K.W."/>
            <person name="Bougher N.L."/>
            <person name="Buchanan P."/>
            <person name="Buyck B."/>
            <person name="Bense V."/>
            <person name="Catcheside P."/>
            <person name="Chovatia M."/>
            <person name="Cooper J."/>
            <person name="Damon W."/>
            <person name="Desjardin D."/>
            <person name="Finy P."/>
            <person name="Geml J."/>
            <person name="Haridas S."/>
            <person name="Hughes K."/>
            <person name="Justo A."/>
            <person name="Karasinski D."/>
            <person name="Kautmanova I."/>
            <person name="Kiss B."/>
            <person name="Kocsube S."/>
            <person name="Kotiranta H."/>
            <person name="LaButti K.M."/>
            <person name="Lechner B.E."/>
            <person name="Liimatainen K."/>
            <person name="Lipzen A."/>
            <person name="Lukacs Z."/>
            <person name="Mihaltcheva S."/>
            <person name="Morgado L.N."/>
            <person name="Niskanen T."/>
            <person name="Noordeloos M.E."/>
            <person name="Ohm R.A."/>
            <person name="Ortiz-Santana B."/>
            <person name="Ovrebo C."/>
            <person name="Racz N."/>
            <person name="Riley R."/>
            <person name="Savchenko A."/>
            <person name="Shiryaev A."/>
            <person name="Soop K."/>
            <person name="Spirin V."/>
            <person name="Szebenyi C."/>
            <person name="Tomsovsky M."/>
            <person name="Tulloss R.E."/>
            <person name="Uehling J."/>
            <person name="Grigoriev I.V."/>
            <person name="Vagvolgyi C."/>
            <person name="Papp T."/>
            <person name="Martin F.M."/>
            <person name="Miettinen O."/>
            <person name="Hibbett D.S."/>
            <person name="Nagy L.G."/>
        </authorList>
    </citation>
    <scope>NUCLEOTIDE SEQUENCE [LARGE SCALE GENOMIC DNA]</scope>
    <source>
        <strain evidence="3 4">CBS 166.37</strain>
    </source>
</reference>
<keyword evidence="2" id="KW-0472">Membrane</keyword>